<organism evidence="4 5">
    <name type="scientific">Actinomadura montaniterrae</name>
    <dbReference type="NCBI Taxonomy" id="1803903"/>
    <lineage>
        <taxon>Bacteria</taxon>
        <taxon>Bacillati</taxon>
        <taxon>Actinomycetota</taxon>
        <taxon>Actinomycetes</taxon>
        <taxon>Streptosporangiales</taxon>
        <taxon>Thermomonosporaceae</taxon>
        <taxon>Actinomadura</taxon>
    </lineage>
</organism>
<dbReference type="Pfam" id="PF03641">
    <property type="entry name" value="Lysine_decarbox"/>
    <property type="match status" value="1"/>
</dbReference>
<feature type="region of interest" description="Disordered" evidence="3">
    <location>
        <begin position="1"/>
        <end position="27"/>
    </location>
</feature>
<dbReference type="GO" id="GO:0009691">
    <property type="term" value="P:cytokinin biosynthetic process"/>
    <property type="evidence" value="ECO:0007669"/>
    <property type="project" value="UniProtKB-UniRule"/>
</dbReference>
<dbReference type="OrthoDB" id="9801098at2"/>
<accession>A0A6L3W2Q1</accession>
<protein>
    <recommendedName>
        <fullName evidence="2">Cytokinin riboside 5'-monophosphate phosphoribohydrolase</fullName>
        <ecNumber evidence="2">3.2.2.n1</ecNumber>
    </recommendedName>
</protein>
<dbReference type="EC" id="3.2.2.n1" evidence="2"/>
<keyword evidence="2" id="KW-0203">Cytokinin biosynthesis</keyword>
<evidence type="ECO:0000256" key="1">
    <source>
        <dbReference type="ARBA" id="ARBA00006763"/>
    </source>
</evidence>
<dbReference type="AlphaFoldDB" id="A0A6L3W2Q1"/>
<dbReference type="EMBL" id="WBMR01000003">
    <property type="protein sequence ID" value="KAB2388815.1"/>
    <property type="molecule type" value="Genomic_DNA"/>
</dbReference>
<reference evidence="4 5" key="1">
    <citation type="submission" date="2019-09" db="EMBL/GenBank/DDBJ databases">
        <title>Actinomadura physcomitrii sp. nov., a novel actinomycete isolated from moss [Physcomitrium sphaericum (Ludw) Fuernr].</title>
        <authorList>
            <person name="Liu C."/>
            <person name="Zhuang X."/>
        </authorList>
    </citation>
    <scope>NUCLEOTIDE SEQUENCE [LARGE SCALE GENOMIC DNA]</scope>
    <source>
        <strain evidence="4 5">CYP1-1B</strain>
    </source>
</reference>
<dbReference type="Gene3D" id="3.40.50.450">
    <property type="match status" value="1"/>
</dbReference>
<keyword evidence="2" id="KW-0378">Hydrolase</keyword>
<comment type="similarity">
    <text evidence="1 2">Belongs to the LOG family.</text>
</comment>
<comment type="caution">
    <text evidence="4">The sequence shown here is derived from an EMBL/GenBank/DDBJ whole genome shotgun (WGS) entry which is preliminary data.</text>
</comment>
<evidence type="ECO:0000313" key="4">
    <source>
        <dbReference type="EMBL" id="KAB2388815.1"/>
    </source>
</evidence>
<dbReference type="GO" id="GO:0005829">
    <property type="term" value="C:cytosol"/>
    <property type="evidence" value="ECO:0007669"/>
    <property type="project" value="TreeGrafter"/>
</dbReference>
<evidence type="ECO:0000256" key="2">
    <source>
        <dbReference type="RuleBase" id="RU363015"/>
    </source>
</evidence>
<dbReference type="Proteomes" id="UP000483004">
    <property type="component" value="Unassembled WGS sequence"/>
</dbReference>
<dbReference type="PANTHER" id="PTHR31223">
    <property type="entry name" value="LOG FAMILY PROTEIN YJL055W"/>
    <property type="match status" value="1"/>
</dbReference>
<sequence>MCNPEPVLHPAPDQHRGPCTVGAPNPQAGAAPGLSRLAVFLGARDGSDPVHAKTAYAAGRELADRGIELVYGGGGSGLMGQVSQGVIDGGGRVFGVIPRFMVEREWGRVDGEPGVETVMVDTMHERKALMAERAQAFLALPGGLGTLEELFEVWTWQTLALHGKPLGLLDIGGFWDPLVALIRRAADAGFMDHATADDLVVGDRLDDVLQRLADATGAAASR</sequence>
<name>A0A6L3W2Q1_9ACTN</name>
<dbReference type="RefSeq" id="WP_151538161.1">
    <property type="nucleotide sequence ID" value="NZ_WBMR01000003.1"/>
</dbReference>
<dbReference type="PANTHER" id="PTHR31223:SF70">
    <property type="entry name" value="LOG FAMILY PROTEIN YJL055W"/>
    <property type="match status" value="1"/>
</dbReference>
<dbReference type="InterPro" id="IPR005269">
    <property type="entry name" value="LOG"/>
</dbReference>
<gene>
    <name evidence="4" type="ORF">F9B16_02535</name>
</gene>
<evidence type="ECO:0000256" key="3">
    <source>
        <dbReference type="SAM" id="MobiDB-lite"/>
    </source>
</evidence>
<dbReference type="InterPro" id="IPR031100">
    <property type="entry name" value="LOG_fam"/>
</dbReference>
<dbReference type="GO" id="GO:0016799">
    <property type="term" value="F:hydrolase activity, hydrolyzing N-glycosyl compounds"/>
    <property type="evidence" value="ECO:0007669"/>
    <property type="project" value="TreeGrafter"/>
</dbReference>
<proteinExistence type="inferred from homology"/>
<dbReference type="SUPFAM" id="SSF102405">
    <property type="entry name" value="MCP/YpsA-like"/>
    <property type="match status" value="1"/>
</dbReference>
<keyword evidence="5" id="KW-1185">Reference proteome</keyword>
<comment type="catalytic activity">
    <reaction evidence="2">
        <text>9-ribosyl-trans-zeatin 5'-phosphate + H2O = trans-zeatin + D-ribose 5-phosphate</text>
        <dbReference type="Rhea" id="RHEA:48564"/>
        <dbReference type="ChEBI" id="CHEBI:15377"/>
        <dbReference type="ChEBI" id="CHEBI:16522"/>
        <dbReference type="ChEBI" id="CHEBI:78346"/>
        <dbReference type="ChEBI" id="CHEBI:87947"/>
        <dbReference type="EC" id="3.2.2.n1"/>
    </reaction>
</comment>
<comment type="catalytic activity">
    <reaction evidence="2">
        <text>N(6)-(dimethylallyl)adenosine 5'-phosphate + H2O = N(6)-dimethylallyladenine + D-ribose 5-phosphate</text>
        <dbReference type="Rhea" id="RHEA:48560"/>
        <dbReference type="ChEBI" id="CHEBI:15377"/>
        <dbReference type="ChEBI" id="CHEBI:17660"/>
        <dbReference type="ChEBI" id="CHEBI:57526"/>
        <dbReference type="ChEBI" id="CHEBI:78346"/>
        <dbReference type="EC" id="3.2.2.n1"/>
    </reaction>
</comment>
<dbReference type="NCBIfam" id="TIGR00730">
    <property type="entry name" value="Rossman fold protein, TIGR00730 family"/>
    <property type="match status" value="1"/>
</dbReference>
<evidence type="ECO:0000313" key="5">
    <source>
        <dbReference type="Proteomes" id="UP000483004"/>
    </source>
</evidence>